<evidence type="ECO:0000313" key="3">
    <source>
        <dbReference type="EMBL" id="TCK07234.1"/>
    </source>
</evidence>
<dbReference type="InterPro" id="IPR020904">
    <property type="entry name" value="Sc_DH/Rdtase_CS"/>
</dbReference>
<reference evidence="3 4" key="1">
    <citation type="submission" date="2019-03" db="EMBL/GenBank/DDBJ databases">
        <title>Genomic Encyclopedia of Archaeal and Bacterial Type Strains, Phase II (KMG-II): from individual species to whole genera.</title>
        <authorList>
            <person name="Goeker M."/>
        </authorList>
    </citation>
    <scope>NUCLEOTIDE SEQUENCE [LARGE SCALE GENOMIC DNA]</scope>
    <source>
        <strain evidence="3 4">DSM 27697</strain>
    </source>
</reference>
<dbReference type="AlphaFoldDB" id="A0A4R1GG45"/>
<dbReference type="InterPro" id="IPR002347">
    <property type="entry name" value="SDR_fam"/>
</dbReference>
<dbReference type="RefSeq" id="WP_132291487.1">
    <property type="nucleotide sequence ID" value="NZ_SMFU01000008.1"/>
</dbReference>
<dbReference type="GO" id="GO:0016491">
    <property type="term" value="F:oxidoreductase activity"/>
    <property type="evidence" value="ECO:0007669"/>
    <property type="project" value="UniProtKB-KW"/>
</dbReference>
<dbReference type="Gene3D" id="3.40.50.720">
    <property type="entry name" value="NAD(P)-binding Rossmann-like Domain"/>
    <property type="match status" value="1"/>
</dbReference>
<dbReference type="Proteomes" id="UP000294546">
    <property type="component" value="Unassembled WGS sequence"/>
</dbReference>
<name>A0A4R1GG45_9GAMM</name>
<gene>
    <name evidence="3" type="ORF">CLV83_2093</name>
</gene>
<dbReference type="PANTHER" id="PTHR44196:SF1">
    <property type="entry name" value="DEHYDROGENASE_REDUCTASE SDR FAMILY MEMBER 7B"/>
    <property type="match status" value="1"/>
</dbReference>
<keyword evidence="4" id="KW-1185">Reference proteome</keyword>
<dbReference type="SUPFAM" id="SSF51735">
    <property type="entry name" value="NAD(P)-binding Rossmann-fold domains"/>
    <property type="match status" value="1"/>
</dbReference>
<dbReference type="PANTHER" id="PTHR44196">
    <property type="entry name" value="DEHYDROGENASE/REDUCTASE SDR FAMILY MEMBER 7B"/>
    <property type="match status" value="1"/>
</dbReference>
<dbReference type="OrthoDB" id="335726at2"/>
<evidence type="ECO:0000256" key="1">
    <source>
        <dbReference type="ARBA" id="ARBA00006484"/>
    </source>
</evidence>
<dbReference type="InterPro" id="IPR036291">
    <property type="entry name" value="NAD(P)-bd_dom_sf"/>
</dbReference>
<comment type="caution">
    <text evidence="3">The sequence shown here is derived from an EMBL/GenBank/DDBJ whole genome shotgun (WGS) entry which is preliminary data.</text>
</comment>
<dbReference type="PRINTS" id="PR00081">
    <property type="entry name" value="GDHRDH"/>
</dbReference>
<dbReference type="EMBL" id="SMFU01000008">
    <property type="protein sequence ID" value="TCK07234.1"/>
    <property type="molecule type" value="Genomic_DNA"/>
</dbReference>
<dbReference type="GO" id="GO:0016020">
    <property type="term" value="C:membrane"/>
    <property type="evidence" value="ECO:0007669"/>
    <property type="project" value="TreeGrafter"/>
</dbReference>
<keyword evidence="2" id="KW-0560">Oxidoreductase</keyword>
<evidence type="ECO:0000256" key="2">
    <source>
        <dbReference type="ARBA" id="ARBA00023002"/>
    </source>
</evidence>
<sequence>MTEILITGATGSIGAALASEYAQAGVHLRLQGRNAEQLRLVADTCRSAGARVTESVLDLCDRQALVRWVDGVLEAGTPDLVFANAGMNINTGPELSGESWEETEQLLELNVRATFYLAHRLAKSMKQQGRGQLVLLSSLAAWFGLPVTPAYSASKAAVKAYGEGLRGWLSGSGVTVTVVMPGYVSSAMCDAMPGPKPFLWRPERAARYIRSRVARGRARISFPFPLNWGTWWLAVLPAGLSHRIVRLMGFGG</sequence>
<accession>A0A4R1GG45</accession>
<protein>
    <submittedName>
        <fullName evidence="3">Short-subunit dehydrogenase</fullName>
    </submittedName>
</protein>
<proteinExistence type="inferred from homology"/>
<dbReference type="PROSITE" id="PS00061">
    <property type="entry name" value="ADH_SHORT"/>
    <property type="match status" value="1"/>
</dbReference>
<dbReference type="Pfam" id="PF00106">
    <property type="entry name" value="adh_short"/>
    <property type="match status" value="1"/>
</dbReference>
<comment type="similarity">
    <text evidence="1">Belongs to the short-chain dehydrogenases/reductases (SDR) family.</text>
</comment>
<evidence type="ECO:0000313" key="4">
    <source>
        <dbReference type="Proteomes" id="UP000294546"/>
    </source>
</evidence>
<organism evidence="3 4">
    <name type="scientific">Marinobacterium mangrovicola</name>
    <dbReference type="NCBI Taxonomy" id="1476959"/>
    <lineage>
        <taxon>Bacteria</taxon>
        <taxon>Pseudomonadati</taxon>
        <taxon>Pseudomonadota</taxon>
        <taxon>Gammaproteobacteria</taxon>
        <taxon>Oceanospirillales</taxon>
        <taxon>Oceanospirillaceae</taxon>
        <taxon>Marinobacterium</taxon>
    </lineage>
</organism>